<sequence>MIDKNCFDELSKQKAKSFNQEKNYIKKALNGQTINCRVCQKQLQMQFINDKTQVKLQCKSSCTDILLDIDKGSK</sequence>
<name>A0A7X0TTP0_9GAMM</name>
<gene>
    <name evidence="1" type="ORF">HNQ55_001858</name>
</gene>
<reference evidence="1 2" key="1">
    <citation type="submission" date="2020-08" db="EMBL/GenBank/DDBJ databases">
        <title>Genomic Encyclopedia of Type Strains, Phase IV (KMG-IV): sequencing the most valuable type-strain genomes for metagenomic binning, comparative biology and taxonomic classification.</title>
        <authorList>
            <person name="Goeker M."/>
        </authorList>
    </citation>
    <scope>NUCLEOTIDE SEQUENCE [LARGE SCALE GENOMIC DNA]</scope>
    <source>
        <strain evidence="1 2">DSM 26287</strain>
    </source>
</reference>
<dbReference type="RefSeq" id="WP_184424141.1">
    <property type="nucleotide sequence ID" value="NZ_AP027362.1"/>
</dbReference>
<organism evidence="1 2">
    <name type="scientific">Thalassotalea piscium</name>
    <dbReference type="NCBI Taxonomy" id="1230533"/>
    <lineage>
        <taxon>Bacteria</taxon>
        <taxon>Pseudomonadati</taxon>
        <taxon>Pseudomonadota</taxon>
        <taxon>Gammaproteobacteria</taxon>
        <taxon>Alteromonadales</taxon>
        <taxon>Colwelliaceae</taxon>
        <taxon>Thalassotalea</taxon>
    </lineage>
</organism>
<proteinExistence type="predicted"/>
<dbReference type="AlphaFoldDB" id="A0A7X0TTP0"/>
<protein>
    <submittedName>
        <fullName evidence="1">Uncharacterized protein</fullName>
    </submittedName>
</protein>
<accession>A0A7X0TTP0</accession>
<evidence type="ECO:0000313" key="2">
    <source>
        <dbReference type="Proteomes" id="UP000537141"/>
    </source>
</evidence>
<comment type="caution">
    <text evidence="1">The sequence shown here is derived from an EMBL/GenBank/DDBJ whole genome shotgun (WGS) entry which is preliminary data.</text>
</comment>
<evidence type="ECO:0000313" key="1">
    <source>
        <dbReference type="EMBL" id="MBB6543343.1"/>
    </source>
</evidence>
<dbReference type="Proteomes" id="UP000537141">
    <property type="component" value="Unassembled WGS sequence"/>
</dbReference>
<keyword evidence="2" id="KW-1185">Reference proteome</keyword>
<dbReference type="EMBL" id="JACHHU010000013">
    <property type="protein sequence ID" value="MBB6543343.1"/>
    <property type="molecule type" value="Genomic_DNA"/>
</dbReference>